<keyword evidence="3" id="KW-1003">Cell membrane</keyword>
<evidence type="ECO:0000256" key="2">
    <source>
        <dbReference type="ARBA" id="ARBA00022448"/>
    </source>
</evidence>
<dbReference type="OrthoDB" id="9792317at2"/>
<keyword evidence="6 7" id="KW-0472">Membrane</keyword>
<dbReference type="Pfam" id="PF01891">
    <property type="entry name" value="CbiM"/>
    <property type="match status" value="1"/>
</dbReference>
<keyword evidence="2" id="KW-0813">Transport</keyword>
<feature type="transmembrane region" description="Helical" evidence="7">
    <location>
        <begin position="97"/>
        <end position="118"/>
    </location>
</feature>
<keyword evidence="4 7" id="KW-0812">Transmembrane</keyword>
<evidence type="ECO:0000256" key="1">
    <source>
        <dbReference type="ARBA" id="ARBA00004651"/>
    </source>
</evidence>
<dbReference type="AlphaFoldDB" id="A0A363D557"/>
<dbReference type="RefSeq" id="WP_108557590.1">
    <property type="nucleotide sequence ID" value="NZ_MUXE01000001.1"/>
</dbReference>
<dbReference type="InterPro" id="IPR002751">
    <property type="entry name" value="CbiM/NikMN"/>
</dbReference>
<dbReference type="GO" id="GO:0005886">
    <property type="term" value="C:plasma membrane"/>
    <property type="evidence" value="ECO:0007669"/>
    <property type="project" value="UniProtKB-SubCell"/>
</dbReference>
<organism evidence="8 9">
    <name type="scientific">Arcobacter caeni</name>
    <dbReference type="NCBI Taxonomy" id="1912877"/>
    <lineage>
        <taxon>Bacteria</taxon>
        <taxon>Pseudomonadati</taxon>
        <taxon>Campylobacterota</taxon>
        <taxon>Epsilonproteobacteria</taxon>
        <taxon>Campylobacterales</taxon>
        <taxon>Arcobacteraceae</taxon>
        <taxon>Arcobacter</taxon>
    </lineage>
</organism>
<evidence type="ECO:0000313" key="8">
    <source>
        <dbReference type="EMBL" id="PUE66478.1"/>
    </source>
</evidence>
<evidence type="ECO:0000256" key="7">
    <source>
        <dbReference type="SAM" id="Phobius"/>
    </source>
</evidence>
<comment type="subcellular location">
    <subcellularLocation>
        <location evidence="1">Cell membrane</location>
        <topology evidence="1">Multi-pass membrane protein</topology>
    </subcellularLocation>
</comment>
<proteinExistence type="predicted"/>
<evidence type="ECO:0000256" key="6">
    <source>
        <dbReference type="ARBA" id="ARBA00023136"/>
    </source>
</evidence>
<feature type="transmembrane region" description="Helical" evidence="7">
    <location>
        <begin position="130"/>
        <end position="154"/>
    </location>
</feature>
<dbReference type="GO" id="GO:0000041">
    <property type="term" value="P:transition metal ion transport"/>
    <property type="evidence" value="ECO:0007669"/>
    <property type="project" value="InterPro"/>
</dbReference>
<dbReference type="EMBL" id="MUXE01000001">
    <property type="protein sequence ID" value="PUE66478.1"/>
    <property type="molecule type" value="Genomic_DNA"/>
</dbReference>
<dbReference type="NCBIfam" id="NF004909">
    <property type="entry name" value="PRK06265.2-5"/>
    <property type="match status" value="1"/>
</dbReference>
<dbReference type="Gene3D" id="1.10.1760.20">
    <property type="match status" value="1"/>
</dbReference>
<dbReference type="PANTHER" id="PTHR34229:SF1">
    <property type="entry name" value="METAL TRANSPORT PROTEIN HI_1621-RELATED"/>
    <property type="match status" value="1"/>
</dbReference>
<feature type="transmembrane region" description="Helical" evidence="7">
    <location>
        <begin position="160"/>
        <end position="187"/>
    </location>
</feature>
<evidence type="ECO:0000256" key="5">
    <source>
        <dbReference type="ARBA" id="ARBA00022989"/>
    </source>
</evidence>
<dbReference type="Proteomes" id="UP000251135">
    <property type="component" value="Unassembled WGS sequence"/>
</dbReference>
<evidence type="ECO:0000256" key="4">
    <source>
        <dbReference type="ARBA" id="ARBA00022692"/>
    </source>
</evidence>
<name>A0A363D557_9BACT</name>
<accession>A0A363D557</accession>
<feature type="transmembrane region" description="Helical" evidence="7">
    <location>
        <begin position="7"/>
        <end position="25"/>
    </location>
</feature>
<sequence>MHIADGVLSLEATVVVSSVSLFAFYKAIKTIKEDEIPLAAVASAMFFIASFIHIPFGVTQIHLILLGVIGIFLGISSFISILIALILQALLLGYGGVASIGVNLFVMATPALIIYHINKTEIFLKINEKIRFFLIGFLGAFFATLFLVLILYFSKPQYEWAAYSIFTVNIITMTIEGFISMFLLMFIKKTYPKILKGLI</sequence>
<evidence type="ECO:0000313" key="9">
    <source>
        <dbReference type="Proteomes" id="UP000251135"/>
    </source>
</evidence>
<comment type="caution">
    <text evidence="8">The sequence shown here is derived from an EMBL/GenBank/DDBJ whole genome shotgun (WGS) entry which is preliminary data.</text>
</comment>
<keyword evidence="9" id="KW-1185">Reference proteome</keyword>
<protein>
    <submittedName>
        <fullName evidence="8">Cobalamin biosynthesis protein</fullName>
    </submittedName>
</protein>
<keyword evidence="5 7" id="KW-1133">Transmembrane helix</keyword>
<reference evidence="8 9" key="1">
    <citation type="submission" date="2017-02" db="EMBL/GenBank/DDBJ databases">
        <title>Arcobacter caeni sp. nov, a new Arcobacter species isolated from reclaimed water.</title>
        <authorList>
            <person name="Figueras M.J."/>
            <person name="Perez-Cataluna A."/>
            <person name="Salas-Masso N."/>
        </authorList>
    </citation>
    <scope>NUCLEOTIDE SEQUENCE [LARGE SCALE GENOMIC DNA]</scope>
    <source>
        <strain evidence="8 9">RW17-10</strain>
    </source>
</reference>
<gene>
    <name evidence="8" type="ORF">B0174_00035</name>
</gene>
<dbReference type="PANTHER" id="PTHR34229">
    <property type="entry name" value="METAL TRANSPORT PROTEIN HI_1621-RELATED"/>
    <property type="match status" value="1"/>
</dbReference>
<evidence type="ECO:0000256" key="3">
    <source>
        <dbReference type="ARBA" id="ARBA00022475"/>
    </source>
</evidence>
<feature type="transmembrane region" description="Helical" evidence="7">
    <location>
        <begin position="37"/>
        <end position="56"/>
    </location>
</feature>
<feature type="transmembrane region" description="Helical" evidence="7">
    <location>
        <begin position="63"/>
        <end position="91"/>
    </location>
</feature>